<sequence>MDFSILSNIIHQEFHASLPFISTAIISVSFLIAIITVWFRSSNPLTIIYTNGCNRFNYQFQYLVRLLYTGISTNFNHKSAIITVQMKHSIFQTTEIEFTPETMKQLFVYKGCSCAKLFVRTVERFNDLRSISLHHNGSGTILIHSIEVQDLDQSNAIISSVNYPISNLNTMRKVSPFPFGSEKRTLIETDICPTLNITLLESIFFLYNWLMVIFVANVVSLSIKCSEPKVICRFDKIFLFGFTSYTLSFIIFLGLILPFRYLVKPYYHRQLGRGCSKFTLTLYLLGVLLLSLIAATFTGDMSTRQSFFTLNNEALIFRPETIWLLSTIFSVFLMICTIGLILPLAIWIGFIRLPDDFDWRRRFRLGRRKFLRYGEIFYDDGESSYSSRSLMADQQSPNRKPQETYFNALARQKKTIHSISTFIKNEPSKSLSLQANRPNRRPNRLNDYENDNRYDERVFERRPRQQNRLEDRIQQPIIPLQSDIDRRGGGQPQRGTIQDLPESTIATQSSSGENYYERMMKMAKIRSISQYKN</sequence>
<reference evidence="5" key="1">
    <citation type="journal article" date="2020" name="PLoS Negl. Trop. Dis.">
        <title>High-quality nuclear genome for Sarcoptes scabiei-A critical resource for a neglected parasite.</title>
        <authorList>
            <person name="Korhonen P.K."/>
            <person name="Gasser R.B."/>
            <person name="Ma G."/>
            <person name="Wang T."/>
            <person name="Stroehlein A.J."/>
            <person name="Young N.D."/>
            <person name="Ang C.S."/>
            <person name="Fernando D.D."/>
            <person name="Lu H.C."/>
            <person name="Taylor S."/>
            <person name="Reynolds S.L."/>
            <person name="Mofiz E."/>
            <person name="Najaraj S.H."/>
            <person name="Gowda H."/>
            <person name="Madugundu A."/>
            <person name="Renuse S."/>
            <person name="Holt D."/>
            <person name="Pandey A."/>
            <person name="Papenfuss A.T."/>
            <person name="Fischer K."/>
        </authorList>
    </citation>
    <scope>NUCLEOTIDE SEQUENCE [LARGE SCALE GENOMIC DNA]</scope>
</reference>
<protein>
    <submittedName>
        <fullName evidence="3 4">Uncharacterized protein</fullName>
    </submittedName>
</protein>
<reference evidence="3" key="2">
    <citation type="submission" date="2020-01" db="EMBL/GenBank/DDBJ databases">
        <authorList>
            <person name="Korhonen P.K.K."/>
            <person name="Guangxu M.G."/>
            <person name="Wang T.W."/>
            <person name="Stroehlein A.J.S."/>
            <person name="Young N.D."/>
            <person name="Ang C.-S.A."/>
            <person name="Fernando D.W.F."/>
            <person name="Lu H.L."/>
            <person name="Taylor S.T."/>
            <person name="Ehtesham M.E.M."/>
            <person name="Najaraj S.H.N."/>
            <person name="Harsha G.H.G."/>
            <person name="Madugundu A.M."/>
            <person name="Renuse S.R."/>
            <person name="Holt D.H."/>
            <person name="Pandey A.P."/>
            <person name="Papenfuss A.P."/>
            <person name="Gasser R.B.G."/>
            <person name="Fischer K.F."/>
        </authorList>
    </citation>
    <scope>NUCLEOTIDE SEQUENCE</scope>
    <source>
        <strain evidence="3">SSS_KF_BRIS2020</strain>
    </source>
</reference>
<keyword evidence="5" id="KW-1185">Reference proteome</keyword>
<feature type="region of interest" description="Disordered" evidence="1">
    <location>
        <begin position="480"/>
        <end position="499"/>
    </location>
</feature>
<evidence type="ECO:0000256" key="1">
    <source>
        <dbReference type="SAM" id="MobiDB-lite"/>
    </source>
</evidence>
<feature type="transmembrane region" description="Helical" evidence="2">
    <location>
        <begin position="204"/>
        <end position="223"/>
    </location>
</feature>
<keyword evidence="2" id="KW-0472">Membrane</keyword>
<feature type="transmembrane region" description="Helical" evidence="2">
    <location>
        <begin position="280"/>
        <end position="302"/>
    </location>
</feature>
<evidence type="ECO:0000313" key="3">
    <source>
        <dbReference type="EMBL" id="KAF7494557.1"/>
    </source>
</evidence>
<keyword evidence="2" id="KW-0812">Transmembrane</keyword>
<keyword evidence="2" id="KW-1133">Transmembrane helix</keyword>
<evidence type="ECO:0000313" key="5">
    <source>
        <dbReference type="Proteomes" id="UP000070412"/>
    </source>
</evidence>
<accession>A0A834RFI0</accession>
<dbReference type="EMBL" id="WVUK01000053">
    <property type="protein sequence ID" value="KAF7494557.1"/>
    <property type="molecule type" value="Genomic_DNA"/>
</dbReference>
<feature type="transmembrane region" description="Helical" evidence="2">
    <location>
        <begin position="20"/>
        <end position="39"/>
    </location>
</feature>
<dbReference type="AlphaFoldDB" id="A0A834RFI0"/>
<feature type="region of interest" description="Disordered" evidence="1">
    <location>
        <begin position="428"/>
        <end position="452"/>
    </location>
</feature>
<feature type="transmembrane region" description="Helical" evidence="2">
    <location>
        <begin position="322"/>
        <end position="351"/>
    </location>
</feature>
<feature type="transmembrane region" description="Helical" evidence="2">
    <location>
        <begin position="238"/>
        <end position="259"/>
    </location>
</feature>
<proteinExistence type="predicted"/>
<reference evidence="4" key="3">
    <citation type="submission" date="2022-06" db="UniProtKB">
        <authorList>
            <consortium name="EnsemblMetazoa"/>
        </authorList>
    </citation>
    <scope>IDENTIFICATION</scope>
</reference>
<dbReference type="OrthoDB" id="6495142at2759"/>
<organism evidence="3">
    <name type="scientific">Sarcoptes scabiei</name>
    <name type="common">Itch mite</name>
    <name type="synonym">Acarus scabiei</name>
    <dbReference type="NCBI Taxonomy" id="52283"/>
    <lineage>
        <taxon>Eukaryota</taxon>
        <taxon>Metazoa</taxon>
        <taxon>Ecdysozoa</taxon>
        <taxon>Arthropoda</taxon>
        <taxon>Chelicerata</taxon>
        <taxon>Arachnida</taxon>
        <taxon>Acari</taxon>
        <taxon>Acariformes</taxon>
        <taxon>Sarcoptiformes</taxon>
        <taxon>Astigmata</taxon>
        <taxon>Psoroptidia</taxon>
        <taxon>Sarcoptoidea</taxon>
        <taxon>Sarcoptidae</taxon>
        <taxon>Sarcoptinae</taxon>
        <taxon>Sarcoptes</taxon>
    </lineage>
</organism>
<name>A0A834RFI0_SARSC</name>
<dbReference type="EnsemblMetazoa" id="SSS_7946s_mrna">
    <property type="protein sequence ID" value="KAF7494557.1"/>
    <property type="gene ID" value="SSS_7946"/>
</dbReference>
<evidence type="ECO:0000256" key="2">
    <source>
        <dbReference type="SAM" id="Phobius"/>
    </source>
</evidence>
<dbReference type="Proteomes" id="UP000070412">
    <property type="component" value="Unassembled WGS sequence"/>
</dbReference>
<evidence type="ECO:0000313" key="4">
    <source>
        <dbReference type="EnsemblMetazoa" id="KAF7494557.1"/>
    </source>
</evidence>
<gene>
    <name evidence="3" type="ORF">SSS_7946</name>
</gene>